<name>A0A4R0MPL6_9SPHI</name>
<dbReference type="Proteomes" id="UP000292884">
    <property type="component" value="Unassembled WGS sequence"/>
</dbReference>
<protein>
    <submittedName>
        <fullName evidence="1">SDR family NAD(P)-dependent oxidoreductase</fullName>
    </submittedName>
</protein>
<gene>
    <name evidence="1" type="ORF">EZ428_19515</name>
</gene>
<comment type="caution">
    <text evidence="1">The sequence shown here is derived from an EMBL/GenBank/DDBJ whole genome shotgun (WGS) entry which is preliminary data.</text>
</comment>
<dbReference type="Pfam" id="PF00106">
    <property type="entry name" value="adh_short"/>
    <property type="match status" value="1"/>
</dbReference>
<organism evidence="1 2">
    <name type="scientific">Pedobacter frigiditerrae</name>
    <dbReference type="NCBI Taxonomy" id="2530452"/>
    <lineage>
        <taxon>Bacteria</taxon>
        <taxon>Pseudomonadati</taxon>
        <taxon>Bacteroidota</taxon>
        <taxon>Sphingobacteriia</taxon>
        <taxon>Sphingobacteriales</taxon>
        <taxon>Sphingobacteriaceae</taxon>
        <taxon>Pedobacter</taxon>
    </lineage>
</organism>
<dbReference type="EMBL" id="SJSK01000006">
    <property type="protein sequence ID" value="TCC87924.1"/>
    <property type="molecule type" value="Genomic_DNA"/>
</dbReference>
<proteinExistence type="predicted"/>
<dbReference type="RefSeq" id="WP_131554889.1">
    <property type="nucleotide sequence ID" value="NZ_SJSK01000006.1"/>
</dbReference>
<reference evidence="1 2" key="1">
    <citation type="submission" date="2019-02" db="EMBL/GenBank/DDBJ databases">
        <title>Pedobacter sp. RP-1-13 sp. nov., isolated from Arctic soil.</title>
        <authorList>
            <person name="Dahal R.H."/>
        </authorList>
    </citation>
    <scope>NUCLEOTIDE SEQUENCE [LARGE SCALE GENOMIC DNA]</scope>
    <source>
        <strain evidence="1 2">RP-1-13</strain>
    </source>
</reference>
<dbReference type="AlphaFoldDB" id="A0A4R0MPL6"/>
<dbReference type="SUPFAM" id="SSF51735">
    <property type="entry name" value="NAD(P)-binding Rossmann-fold domains"/>
    <property type="match status" value="1"/>
</dbReference>
<dbReference type="Gene3D" id="3.40.50.720">
    <property type="entry name" value="NAD(P)-binding Rossmann-like Domain"/>
    <property type="match status" value="1"/>
</dbReference>
<dbReference type="InterPro" id="IPR002347">
    <property type="entry name" value="SDR_fam"/>
</dbReference>
<keyword evidence="2" id="KW-1185">Reference proteome</keyword>
<dbReference type="InterPro" id="IPR036291">
    <property type="entry name" value="NAD(P)-bd_dom_sf"/>
</dbReference>
<evidence type="ECO:0000313" key="1">
    <source>
        <dbReference type="EMBL" id="TCC87924.1"/>
    </source>
</evidence>
<evidence type="ECO:0000313" key="2">
    <source>
        <dbReference type="Proteomes" id="UP000292884"/>
    </source>
</evidence>
<sequence length="56" mass="5699">MLIGGSSGIGLATAKLVASKGGRVIIALSIQQRIDGVLQEIATESVGYAIDVTNEI</sequence>
<accession>A0A4R0MPL6</accession>